<dbReference type="EMBL" id="JBHULE010000019">
    <property type="protein sequence ID" value="MFD2563937.1"/>
    <property type="molecule type" value="Genomic_DNA"/>
</dbReference>
<keyword evidence="16" id="KW-1185">Reference proteome</keyword>
<dbReference type="InterPro" id="IPR027268">
    <property type="entry name" value="Peptidase_M4/M1_CTD_sf"/>
</dbReference>
<evidence type="ECO:0000256" key="11">
    <source>
        <dbReference type="ARBA" id="ARBA00023145"/>
    </source>
</evidence>
<evidence type="ECO:0000256" key="8">
    <source>
        <dbReference type="ARBA" id="ARBA00022801"/>
    </source>
</evidence>
<dbReference type="CDD" id="cd09596">
    <property type="entry name" value="M36"/>
    <property type="match status" value="1"/>
</dbReference>
<evidence type="ECO:0000259" key="13">
    <source>
        <dbReference type="Pfam" id="PF02225"/>
    </source>
</evidence>
<dbReference type="Gene3D" id="1.10.390.10">
    <property type="entry name" value="Neutral Protease Domain 2"/>
    <property type="match status" value="1"/>
</dbReference>
<dbReference type="Pfam" id="PF02128">
    <property type="entry name" value="Peptidase_M36"/>
    <property type="match status" value="1"/>
</dbReference>
<feature type="chain" id="PRO_5046912822" evidence="12">
    <location>
        <begin position="23"/>
        <end position="885"/>
    </location>
</feature>
<organism evidence="15 16">
    <name type="scientific">Aquimarina rubra</name>
    <dbReference type="NCBI Taxonomy" id="1920033"/>
    <lineage>
        <taxon>Bacteria</taxon>
        <taxon>Pseudomonadati</taxon>
        <taxon>Bacteroidota</taxon>
        <taxon>Flavobacteriia</taxon>
        <taxon>Flavobacteriales</taxon>
        <taxon>Flavobacteriaceae</taxon>
        <taxon>Aquimarina</taxon>
    </lineage>
</organism>
<sequence length="885" mass="96239">MKRFYWSILFFVLIFCSSEMNAQSTYLQLIKEYLMEEGMSKDDIAGLQIQRESFSKSMKASNVYVLQEYKEIPIYNAIGSFVIKNGKVISFSGKFHHNLSQKINTTTAAILATDAVRYVASDIGIDIPIDLKTITKTDEGKTVYSDNNISQEQIPVEPMYVSKDDALVLCWDVSIYTLDGQNWHSVRVDAITGEVIDKTDWMFECSFGNHQYRNKTKSNVLQPSFGFKNEYNFLMEGSYNVYPIPAVESPNHGNRVLVSNPADATASPFGWHDTNGMAGADFTTTRGNNVLASEDVNANNGIGNLADGGANLIFDFPFDPNESVENFEEAAITNLFYANNVVHDVWYQYGFDETAGNFQFNNYGKGGLGSDEVFADAQDGSGFNNANFGTPPDGANPRMQMFLWNPTPDPAVDTFVVNNGSLSGAYITVDNSFNPGHVDAPVFPDGLTANLALAIDDDASIDANDICSNIINPAVLNGNIAVVRRGSCNFDDKVFRCQTAGAVAVLVVNNVAGDPIAMGGDNGSITIPAIMIGRDDGEALITEMTSSTINITLSDVGRNFFAEDSSFDNGIVVHEYGHGISNRLTGGADNSGCLTSCVQFDPNGNCIQATEQMGEGWSDWFALMMTIESGDAGADSRGIGTYSVGQPTTGGGIRPFPYSTNMSINPVTYADTNNTSNFSAPHGVGSVWASMLWDLSWALIERDGFDPDLYNGTGGNNLAMQLVIDGLKLQSCNPGFIDGRDAILMADEIANASVNACLIWEVFARRGLGWSAAQGDSLRRTDQTEAFDIPPSSEVSCLLDVEDFEENIFRITPNPSRGNFVINVSKGFGESNLRIVDINGRIVFEQDILLNSSYSINAQNLGTGIYLLQILTKEGSRYTTKIAIQ</sequence>
<keyword evidence="4" id="KW-0964">Secreted</keyword>
<dbReference type="Gene3D" id="3.10.170.10">
    <property type="match status" value="1"/>
</dbReference>
<keyword evidence="10" id="KW-0482">Metalloprotease</keyword>
<keyword evidence="11" id="KW-0865">Zymogen</keyword>
<dbReference type="InterPro" id="IPR001842">
    <property type="entry name" value="Peptidase_M36"/>
</dbReference>
<evidence type="ECO:0000256" key="9">
    <source>
        <dbReference type="ARBA" id="ARBA00022833"/>
    </source>
</evidence>
<proteinExistence type="inferred from homology"/>
<evidence type="ECO:0000256" key="1">
    <source>
        <dbReference type="ARBA" id="ARBA00001947"/>
    </source>
</evidence>
<name>A0ABW5LGC9_9FLAO</name>
<dbReference type="SUPFAM" id="SSF55486">
    <property type="entry name" value="Metalloproteases ('zincins'), catalytic domain"/>
    <property type="match status" value="1"/>
</dbReference>
<protein>
    <submittedName>
        <fullName evidence="15">T9SS-dependent M36 family metallopeptidase</fullName>
    </submittedName>
</protein>
<dbReference type="Proteomes" id="UP001597319">
    <property type="component" value="Unassembled WGS sequence"/>
</dbReference>
<evidence type="ECO:0000256" key="12">
    <source>
        <dbReference type="SAM" id="SignalP"/>
    </source>
</evidence>
<evidence type="ECO:0000313" key="16">
    <source>
        <dbReference type="Proteomes" id="UP001597319"/>
    </source>
</evidence>
<evidence type="ECO:0000256" key="5">
    <source>
        <dbReference type="ARBA" id="ARBA00022670"/>
    </source>
</evidence>
<dbReference type="RefSeq" id="WP_378293773.1">
    <property type="nucleotide sequence ID" value="NZ_JBHULE010000019.1"/>
</dbReference>
<feature type="domain" description="PA" evidence="13">
    <location>
        <begin position="464"/>
        <end position="540"/>
    </location>
</feature>
<accession>A0ABW5LGC9</accession>
<dbReference type="SUPFAM" id="SSF52025">
    <property type="entry name" value="PA domain"/>
    <property type="match status" value="1"/>
</dbReference>
<evidence type="ECO:0000256" key="3">
    <source>
        <dbReference type="ARBA" id="ARBA00006006"/>
    </source>
</evidence>
<evidence type="ECO:0000259" key="14">
    <source>
        <dbReference type="Pfam" id="PF18962"/>
    </source>
</evidence>
<keyword evidence="9" id="KW-0862">Zinc</keyword>
<keyword evidence="5" id="KW-0645">Protease</keyword>
<evidence type="ECO:0000256" key="7">
    <source>
        <dbReference type="ARBA" id="ARBA00022729"/>
    </source>
</evidence>
<dbReference type="PANTHER" id="PTHR33478:SF1">
    <property type="entry name" value="EXTRACELLULAR METALLOPROTEINASE MEP"/>
    <property type="match status" value="1"/>
</dbReference>
<keyword evidence="7 12" id="KW-0732">Signal</keyword>
<evidence type="ECO:0000256" key="4">
    <source>
        <dbReference type="ARBA" id="ARBA00022525"/>
    </source>
</evidence>
<dbReference type="Pfam" id="PF02225">
    <property type="entry name" value="PA"/>
    <property type="match status" value="1"/>
</dbReference>
<dbReference type="InterPro" id="IPR026444">
    <property type="entry name" value="Secre_tail"/>
</dbReference>
<evidence type="ECO:0000256" key="6">
    <source>
        <dbReference type="ARBA" id="ARBA00022723"/>
    </source>
</evidence>
<keyword evidence="8" id="KW-0378">Hydrolase</keyword>
<comment type="cofactor">
    <cofactor evidence="1">
        <name>Zn(2+)</name>
        <dbReference type="ChEBI" id="CHEBI:29105"/>
    </cofactor>
</comment>
<dbReference type="PANTHER" id="PTHR33478">
    <property type="entry name" value="EXTRACELLULAR METALLOPROTEINASE MEP"/>
    <property type="match status" value="1"/>
</dbReference>
<reference evidence="16" key="1">
    <citation type="journal article" date="2019" name="Int. J. Syst. Evol. Microbiol.">
        <title>The Global Catalogue of Microorganisms (GCM) 10K type strain sequencing project: providing services to taxonomists for standard genome sequencing and annotation.</title>
        <authorList>
            <consortium name="The Broad Institute Genomics Platform"/>
            <consortium name="The Broad Institute Genome Sequencing Center for Infectious Disease"/>
            <person name="Wu L."/>
            <person name="Ma J."/>
        </authorList>
    </citation>
    <scope>NUCLEOTIDE SEQUENCE [LARGE SCALE GENOMIC DNA]</scope>
    <source>
        <strain evidence="16">KCTC 52274</strain>
    </source>
</reference>
<evidence type="ECO:0000256" key="10">
    <source>
        <dbReference type="ARBA" id="ARBA00023049"/>
    </source>
</evidence>
<comment type="subcellular location">
    <subcellularLocation>
        <location evidence="2">Secreted</location>
    </subcellularLocation>
</comment>
<feature type="domain" description="Secretion system C-terminal sorting" evidence="14">
    <location>
        <begin position="813"/>
        <end position="884"/>
    </location>
</feature>
<evidence type="ECO:0000256" key="2">
    <source>
        <dbReference type="ARBA" id="ARBA00004613"/>
    </source>
</evidence>
<dbReference type="InterPro" id="IPR050371">
    <property type="entry name" value="Fungal_virulence_M36"/>
</dbReference>
<comment type="caution">
    <text evidence="15">The sequence shown here is derived from an EMBL/GenBank/DDBJ whole genome shotgun (WGS) entry which is preliminary data.</text>
</comment>
<gene>
    <name evidence="15" type="ORF">ACFSR1_14750</name>
</gene>
<dbReference type="InterPro" id="IPR046450">
    <property type="entry name" value="PA_dom_sf"/>
</dbReference>
<dbReference type="Gene3D" id="3.50.30.30">
    <property type="match status" value="1"/>
</dbReference>
<comment type="similarity">
    <text evidence="3">Belongs to the peptidase M36 family.</text>
</comment>
<feature type="signal peptide" evidence="12">
    <location>
        <begin position="1"/>
        <end position="22"/>
    </location>
</feature>
<dbReference type="CDD" id="cd04818">
    <property type="entry name" value="PA_subtilisin_1"/>
    <property type="match status" value="1"/>
</dbReference>
<dbReference type="InterPro" id="IPR003137">
    <property type="entry name" value="PA_domain"/>
</dbReference>
<dbReference type="Pfam" id="PF18962">
    <property type="entry name" value="Por_Secre_tail"/>
    <property type="match status" value="1"/>
</dbReference>
<dbReference type="NCBIfam" id="NF038113">
    <property type="entry name" value="T9SSA_dep_M36"/>
    <property type="match status" value="1"/>
</dbReference>
<dbReference type="NCBIfam" id="TIGR04183">
    <property type="entry name" value="Por_Secre_tail"/>
    <property type="match status" value="1"/>
</dbReference>
<keyword evidence="6" id="KW-0479">Metal-binding</keyword>
<evidence type="ECO:0000313" key="15">
    <source>
        <dbReference type="EMBL" id="MFD2563937.1"/>
    </source>
</evidence>